<keyword evidence="6" id="KW-1185">Reference proteome</keyword>
<reference evidence="5 6" key="1">
    <citation type="journal article" date="2018" name="Nat. Genet.">
        <title>The Rosa genome provides new insights in the design of modern roses.</title>
        <authorList>
            <person name="Bendahmane M."/>
        </authorList>
    </citation>
    <scope>NUCLEOTIDE SEQUENCE [LARGE SCALE GENOMIC DNA]</scope>
    <source>
        <strain evidence="6">cv. Old Blush</strain>
    </source>
</reference>
<feature type="compositionally biased region" description="Basic and acidic residues" evidence="2">
    <location>
        <begin position="800"/>
        <end position="816"/>
    </location>
</feature>
<dbReference type="CDD" id="cd18793">
    <property type="entry name" value="SF2_C_SNF"/>
    <property type="match status" value="1"/>
</dbReference>
<feature type="region of interest" description="Disordered" evidence="2">
    <location>
        <begin position="1229"/>
        <end position="1251"/>
    </location>
</feature>
<name>A0A2P6P2W7_ROSCH</name>
<dbReference type="OMA" id="WRKVVLH"/>
<organism evidence="5 6">
    <name type="scientific">Rosa chinensis</name>
    <name type="common">China rose</name>
    <dbReference type="NCBI Taxonomy" id="74649"/>
    <lineage>
        <taxon>Eukaryota</taxon>
        <taxon>Viridiplantae</taxon>
        <taxon>Streptophyta</taxon>
        <taxon>Embryophyta</taxon>
        <taxon>Tracheophyta</taxon>
        <taxon>Spermatophyta</taxon>
        <taxon>Magnoliopsida</taxon>
        <taxon>eudicotyledons</taxon>
        <taxon>Gunneridae</taxon>
        <taxon>Pentapetalae</taxon>
        <taxon>rosids</taxon>
        <taxon>fabids</taxon>
        <taxon>Rosales</taxon>
        <taxon>Rosaceae</taxon>
        <taxon>Rosoideae</taxon>
        <taxon>Rosoideae incertae sedis</taxon>
        <taxon>Rosa</taxon>
    </lineage>
</organism>
<feature type="compositionally biased region" description="Basic and acidic residues" evidence="2">
    <location>
        <begin position="1192"/>
        <end position="1205"/>
    </location>
</feature>
<dbReference type="SMART" id="SM00487">
    <property type="entry name" value="DEXDc"/>
    <property type="match status" value="1"/>
</dbReference>
<dbReference type="Gene3D" id="1.10.30.50">
    <property type="match status" value="1"/>
</dbReference>
<dbReference type="CDD" id="cd00085">
    <property type="entry name" value="HNHc"/>
    <property type="match status" value="1"/>
</dbReference>
<dbReference type="InterPro" id="IPR049730">
    <property type="entry name" value="SNF2/RAD54-like_C"/>
</dbReference>
<comment type="caution">
    <text evidence="5">The sequence shown here is derived from an EMBL/GenBank/DDBJ whole genome shotgun (WGS) entry which is preliminary data.</text>
</comment>
<feature type="domain" description="Helicase C-terminal" evidence="4">
    <location>
        <begin position="517"/>
        <end position="674"/>
    </location>
</feature>
<dbReference type="GO" id="GO:0043596">
    <property type="term" value="C:nuclear replication fork"/>
    <property type="evidence" value="ECO:0007669"/>
    <property type="project" value="TreeGrafter"/>
</dbReference>
<evidence type="ECO:0000256" key="2">
    <source>
        <dbReference type="SAM" id="MobiDB-lite"/>
    </source>
</evidence>
<dbReference type="SMART" id="SM00490">
    <property type="entry name" value="HELICc"/>
    <property type="match status" value="1"/>
</dbReference>
<dbReference type="GO" id="GO:0003678">
    <property type="term" value="F:DNA helicase activity"/>
    <property type="evidence" value="ECO:0007669"/>
    <property type="project" value="UniProtKB-EC"/>
</dbReference>
<dbReference type="PROSITE" id="PS51192">
    <property type="entry name" value="HELICASE_ATP_BIND_1"/>
    <property type="match status" value="1"/>
</dbReference>
<dbReference type="InterPro" id="IPR027417">
    <property type="entry name" value="P-loop_NTPase"/>
</dbReference>
<dbReference type="InterPro" id="IPR002711">
    <property type="entry name" value="HNH"/>
</dbReference>
<dbReference type="GO" id="GO:0016787">
    <property type="term" value="F:hydrolase activity"/>
    <property type="evidence" value="ECO:0007669"/>
    <property type="project" value="UniProtKB-KW"/>
</dbReference>
<dbReference type="GO" id="GO:0005524">
    <property type="term" value="F:ATP binding"/>
    <property type="evidence" value="ECO:0007669"/>
    <property type="project" value="InterPro"/>
</dbReference>
<gene>
    <name evidence="5" type="ORF">RchiOBHm_Chr7g0182391</name>
</gene>
<keyword evidence="5" id="KW-0347">Helicase</keyword>
<evidence type="ECO:0000259" key="4">
    <source>
        <dbReference type="PROSITE" id="PS51194"/>
    </source>
</evidence>
<keyword evidence="5" id="KW-0547">Nucleotide-binding</keyword>
<dbReference type="GO" id="GO:0006281">
    <property type="term" value="P:DNA repair"/>
    <property type="evidence" value="ECO:0007669"/>
    <property type="project" value="TreeGrafter"/>
</dbReference>
<dbReference type="InterPro" id="IPR001650">
    <property type="entry name" value="Helicase_C-like"/>
</dbReference>
<feature type="compositionally biased region" description="Acidic residues" evidence="2">
    <location>
        <begin position="1206"/>
        <end position="1217"/>
    </location>
</feature>
<evidence type="ECO:0000313" key="6">
    <source>
        <dbReference type="Proteomes" id="UP000238479"/>
    </source>
</evidence>
<dbReference type="FunFam" id="3.40.50.10810:FF:000065">
    <property type="entry name" value="SNF2 DNA repair protein, putative"/>
    <property type="match status" value="1"/>
</dbReference>
<dbReference type="CDD" id="cd18010">
    <property type="entry name" value="DEXHc_HARP_SMARCAL1"/>
    <property type="match status" value="1"/>
</dbReference>
<dbReference type="Gramene" id="PRQ16270">
    <property type="protein sequence ID" value="PRQ16270"/>
    <property type="gene ID" value="RchiOBHm_Chr7g0182391"/>
</dbReference>
<dbReference type="InterPro" id="IPR014001">
    <property type="entry name" value="Helicase_ATP-bd"/>
</dbReference>
<dbReference type="GO" id="GO:0003676">
    <property type="term" value="F:nucleic acid binding"/>
    <property type="evidence" value="ECO:0007669"/>
    <property type="project" value="InterPro"/>
</dbReference>
<dbReference type="EMBL" id="PDCK01000045">
    <property type="protein sequence ID" value="PRQ16270.1"/>
    <property type="molecule type" value="Genomic_DNA"/>
</dbReference>
<dbReference type="GO" id="GO:0004520">
    <property type="term" value="F:DNA endonuclease activity"/>
    <property type="evidence" value="ECO:0007669"/>
    <property type="project" value="TreeGrafter"/>
</dbReference>
<feature type="domain" description="Helicase ATP-binding" evidence="3">
    <location>
        <begin position="215"/>
        <end position="379"/>
    </location>
</feature>
<evidence type="ECO:0000259" key="3">
    <source>
        <dbReference type="PROSITE" id="PS51192"/>
    </source>
</evidence>
<proteinExistence type="predicted"/>
<dbReference type="Gene3D" id="3.40.50.300">
    <property type="entry name" value="P-loop containing nucleotide triphosphate hydrolases"/>
    <property type="match status" value="1"/>
</dbReference>
<feature type="region of interest" description="Disordered" evidence="2">
    <location>
        <begin position="800"/>
        <end position="828"/>
    </location>
</feature>
<dbReference type="PROSITE" id="PS51194">
    <property type="entry name" value="HELICASE_CTER"/>
    <property type="match status" value="1"/>
</dbReference>
<dbReference type="Pfam" id="PF01844">
    <property type="entry name" value="HNH"/>
    <property type="match status" value="1"/>
</dbReference>
<dbReference type="GO" id="GO:0031297">
    <property type="term" value="P:replication fork processing"/>
    <property type="evidence" value="ECO:0007669"/>
    <property type="project" value="TreeGrafter"/>
</dbReference>
<dbReference type="PANTHER" id="PTHR45766">
    <property type="entry name" value="DNA ANNEALING HELICASE AND ENDONUCLEASE ZRANB3 FAMILY MEMBER"/>
    <property type="match status" value="1"/>
</dbReference>
<dbReference type="InterPro" id="IPR038718">
    <property type="entry name" value="SNF2-like_sf"/>
</dbReference>
<dbReference type="EC" id="3.6.4.12" evidence="5"/>
<dbReference type="SUPFAM" id="SSF52540">
    <property type="entry name" value="P-loop containing nucleoside triphosphate hydrolases"/>
    <property type="match status" value="2"/>
</dbReference>
<dbReference type="InterPro" id="IPR003615">
    <property type="entry name" value="HNH_nuc"/>
</dbReference>
<dbReference type="Pfam" id="PF00271">
    <property type="entry name" value="Helicase_C"/>
    <property type="match status" value="1"/>
</dbReference>
<feature type="region of interest" description="Disordered" evidence="2">
    <location>
        <begin position="726"/>
        <end position="758"/>
    </location>
</feature>
<evidence type="ECO:0000313" key="5">
    <source>
        <dbReference type="EMBL" id="PRQ16270.1"/>
    </source>
</evidence>
<protein>
    <submittedName>
        <fullName evidence="5">Putative DNA helicase chromatin remodeling SNF2 family</fullName>
        <ecNumber evidence="5">3.6.4.12</ecNumber>
    </submittedName>
</protein>
<keyword evidence="5" id="KW-0067">ATP-binding</keyword>
<dbReference type="OrthoDB" id="2801544at2759"/>
<keyword evidence="1 5" id="KW-0378">Hydrolase</keyword>
<dbReference type="Pfam" id="PF00176">
    <property type="entry name" value="SNF2-rel_dom"/>
    <property type="match status" value="1"/>
</dbReference>
<accession>A0A2P6P2W7</accession>
<dbReference type="AlphaFoldDB" id="A0A2P6P2W7"/>
<feature type="region of interest" description="Disordered" evidence="2">
    <location>
        <begin position="1190"/>
        <end position="1217"/>
    </location>
</feature>
<dbReference type="STRING" id="74649.A0A2P6P2W7"/>
<sequence>MEITEEQRKRAEANRLAALAKRKALAESSSLQQQHDPWSLFKCQKVSPDLNPSSIRCARDPRSEISRVSPVVENQMFRVRLEICSPDSFSATPVAVQGFKFPGREECVRRMSDCLAGVMPSHYTQNHSGGKAGVYKLSEYKEVLKCLRSNKGIDIEEIPWTTFHVVDRLSQSYITGKWVPCRPEHLLDDKVDELIGKLPKRLLDSLLPFQLEGVRFGLQRGGRCLIADEMGLGKTLQAIAIACCFMSEGSILVVCPAILRYSWAEELEHWLPFCLPADIHLVFGHENNPANLKKWPRVVVISYTMLHHLQKSMLDREWALLIVDESHHVRCTKKKSEPREIKAVLDVARKVKRIVLLSGTPSLSRPFDIFHQIDMLWPGLLGRDKFKFGETYCDAKYVRGVQGKVFQDFSKGTRLEELNMLLTRTVMIRRLKEHVLSQLPPKRRQIIQVVLKKSDIVSAKAAIRVGKSHDEDVSSEHLDELNDSMGCCISKQLSHQELGIAKLAGFREWLSIHPVIAEADGVAKLESDSSSHKMLIFAHHHKVLDGVQEFIIHKEIDFVRIDGNTLATDRQLAVRKFQLSSEVKIAIVGITAGGVGLDFSSATHVVFLELPQSPSLMLQAEDRAHRRGQTNAVNIYFFSGKDTIDESHWQYLNRSLRRVSSTTNGKYDAIQEIAVEDVSFFETLGGGDTCEDYTLQKSEGSEFSAELIKVPGSGCLAKAMKPFESNDKLVPNIPQRSERHHGTDGISSQTENSVIKDDVVSDLDMDNSISLDEKLETNVPETKIREGTVVYSCKLNKSSEDRDGLESLDKKQEDGIKSQTNKGHDGQSVQLIKGHDREPVQPIKGYDREPVQPIEAEEGGTNQVDALRFEVSQYTGRIHLYSCISGEDSRPRPLFENFRPEELESLSSSAAESTKGTVSNSFKDNPAYLHALLEFYKEWKKLRPIEQKKLIGKPLQLPLTVELCFLCEGTNHDNTGLLKGRSKRRSTPFDEISKPLPSNAVWKKVHLRSGYGKKEKQYTQGYTLTDEPLCKLCQTPCESPNAKEPEYFEDLFCNLDCYGEYRIRTSNRSIRHELFQLERGVCANCQLDCHKLVEHIRPLSDVNRRQYIEKFAPRVARLKKLLERLVKDPTEGNAWHADHLVPVYLGGGECRLENMRTLCVACHSDVTRAQCAERRSTRSKAKKQLKAIMSDLKNKGTEINPKDQGDPEAEENLSDDELLVKVPGSAYSLANRGDATTMNEDLEEPSNSEKIPRVEKFTYTPI</sequence>
<dbReference type="Proteomes" id="UP000238479">
    <property type="component" value="Chromosome 7"/>
</dbReference>
<evidence type="ECO:0000256" key="1">
    <source>
        <dbReference type="ARBA" id="ARBA00022801"/>
    </source>
</evidence>
<dbReference type="InterPro" id="IPR000330">
    <property type="entry name" value="SNF2_N"/>
</dbReference>
<dbReference type="Gene3D" id="3.40.50.10810">
    <property type="entry name" value="Tandem AAA-ATPase domain"/>
    <property type="match status" value="1"/>
</dbReference>
<dbReference type="GO" id="GO:0008270">
    <property type="term" value="F:zinc ion binding"/>
    <property type="evidence" value="ECO:0007669"/>
    <property type="project" value="InterPro"/>
</dbReference>
<dbReference type="PANTHER" id="PTHR45766:SF5">
    <property type="entry name" value="SNF2 DOMAIN-CONTAINING PROTEIN _ HELICASE DOMAIN-CONTAINING PROTEIN _ HNH ENDONUCLEASE DOMAIN-CONTAINING PROTEIN"/>
    <property type="match status" value="1"/>
</dbReference>